<dbReference type="OrthoDB" id="5948979at2759"/>
<organism evidence="4 5">
    <name type="scientific">Exaiptasia diaphana</name>
    <name type="common">Tropical sea anemone</name>
    <name type="synonym">Aiptasia pulchella</name>
    <dbReference type="NCBI Taxonomy" id="2652724"/>
    <lineage>
        <taxon>Eukaryota</taxon>
        <taxon>Metazoa</taxon>
        <taxon>Cnidaria</taxon>
        <taxon>Anthozoa</taxon>
        <taxon>Hexacorallia</taxon>
        <taxon>Actiniaria</taxon>
        <taxon>Aiptasiidae</taxon>
        <taxon>Exaiptasia</taxon>
    </lineage>
</organism>
<proteinExistence type="inferred from homology"/>
<feature type="chain" id="PRO_5037733253" description="EGF-like domain-containing protein" evidence="2">
    <location>
        <begin position="20"/>
        <end position="382"/>
    </location>
</feature>
<evidence type="ECO:0000259" key="3">
    <source>
        <dbReference type="PROSITE" id="PS00022"/>
    </source>
</evidence>
<feature type="domain" description="EGF-like" evidence="3">
    <location>
        <begin position="150"/>
        <end position="161"/>
    </location>
</feature>
<dbReference type="SUPFAM" id="SSF57196">
    <property type="entry name" value="EGF/Laminin"/>
    <property type="match status" value="1"/>
</dbReference>
<dbReference type="PROSITE" id="PS00022">
    <property type="entry name" value="EGF_1"/>
    <property type="match status" value="1"/>
</dbReference>
<keyword evidence="5" id="KW-1185">Reference proteome</keyword>
<evidence type="ECO:0000313" key="5">
    <source>
        <dbReference type="Proteomes" id="UP000887567"/>
    </source>
</evidence>
<dbReference type="CDD" id="cd00054">
    <property type="entry name" value="EGF_CA"/>
    <property type="match status" value="1"/>
</dbReference>
<sequence>MQLNYFIITISVCIKSALSQSHCIGTCYSGRLFPEAQDIFHGKHIKGHSYNNITTDNPVKCYSSCVQDCRCKACQMKDARCELLDEDKTSKKLLDEQGYVHFELKQTMYHVASHLVTPGVCYNGCCRSQPCMNGATCVEHCNSPKQKFTCKCKIDYKGTVCEERVWASCMDVLASSEVFPNNGVYAIKIDNSAISVYCAFVKPNQAWTLIESFNSKANPFKNTTFYKNAPKNEDSPNFDLYRSSLKRMKEIRSKSTLFRATCDFPNRVSLTPDLLIGRLSDVDILKTVTAYSLICRRFKFIDVRGYNCSDCTALTAWDVRHHFHIDVTWPNYKCHFNPPIAVPNVDSFGFYKYTDKVSKCTAKTKATTQWWLGEEKQSAGAA</sequence>
<reference evidence="4" key="1">
    <citation type="submission" date="2022-11" db="UniProtKB">
        <authorList>
            <consortium name="EnsemblMetazoa"/>
        </authorList>
    </citation>
    <scope>IDENTIFICATION</scope>
</reference>
<accession>A0A913WQB5</accession>
<keyword evidence="2" id="KW-0732">Signal</keyword>
<evidence type="ECO:0000313" key="4">
    <source>
        <dbReference type="EnsemblMetazoa" id="XP_020892491.1"/>
    </source>
</evidence>
<protein>
    <recommendedName>
        <fullName evidence="3">EGF-like domain-containing protein</fullName>
    </recommendedName>
</protein>
<dbReference type="KEGG" id="epa:110231782"/>
<feature type="signal peptide" evidence="2">
    <location>
        <begin position="1"/>
        <end position="19"/>
    </location>
</feature>
<name>A0A913WQB5_EXADI</name>
<comment type="similarity">
    <text evidence="1">Belongs to the EGF domain peptide family.</text>
</comment>
<dbReference type="AlphaFoldDB" id="A0A913WQB5"/>
<dbReference type="Pfam" id="PF00008">
    <property type="entry name" value="EGF"/>
    <property type="match status" value="1"/>
</dbReference>
<dbReference type="GeneID" id="110231782"/>
<dbReference type="Proteomes" id="UP000887567">
    <property type="component" value="Unplaced"/>
</dbReference>
<dbReference type="Gene3D" id="2.10.25.10">
    <property type="entry name" value="Laminin"/>
    <property type="match status" value="1"/>
</dbReference>
<dbReference type="EnsemblMetazoa" id="XM_021036832.2">
    <property type="protein sequence ID" value="XP_020892491.1"/>
    <property type="gene ID" value="LOC110231782"/>
</dbReference>
<evidence type="ECO:0000256" key="1">
    <source>
        <dbReference type="ARBA" id="ARBA00006373"/>
    </source>
</evidence>
<dbReference type="InterPro" id="IPR000742">
    <property type="entry name" value="EGF"/>
</dbReference>
<dbReference type="RefSeq" id="XP_020892491.1">
    <property type="nucleotide sequence ID" value="XM_021036832.2"/>
</dbReference>
<evidence type="ECO:0000256" key="2">
    <source>
        <dbReference type="SAM" id="SignalP"/>
    </source>
</evidence>